<proteinExistence type="predicted"/>
<name>A0AAF0PFF4_9EURY</name>
<evidence type="ECO:0000313" key="3">
    <source>
        <dbReference type="Proteomes" id="UP001224926"/>
    </source>
</evidence>
<protein>
    <submittedName>
        <fullName evidence="2">Uncharacterized protein</fullName>
    </submittedName>
</protein>
<keyword evidence="3" id="KW-1185">Reference proteome</keyword>
<evidence type="ECO:0000256" key="1">
    <source>
        <dbReference type="SAM" id="Phobius"/>
    </source>
</evidence>
<dbReference type="GeneID" id="84213764"/>
<dbReference type="AlphaFoldDB" id="A0AAF0PFF4"/>
<keyword evidence="1" id="KW-1133">Transmembrane helix</keyword>
<keyword evidence="1" id="KW-0812">Transmembrane</keyword>
<reference evidence="2 3" key="1">
    <citation type="submission" date="2022-07" db="EMBL/GenBank/DDBJ databases">
        <title>Two temperate virus in Haloterrigena jeotgali A29.</title>
        <authorList>
            <person name="Deng X."/>
        </authorList>
    </citation>
    <scope>NUCLEOTIDE SEQUENCE [LARGE SCALE GENOMIC DNA]</scope>
    <source>
        <strain evidence="2 3">A29</strain>
    </source>
</reference>
<feature type="transmembrane region" description="Helical" evidence="1">
    <location>
        <begin position="35"/>
        <end position="55"/>
    </location>
</feature>
<evidence type="ECO:0000313" key="2">
    <source>
        <dbReference type="EMBL" id="WMT09464.1"/>
    </source>
</evidence>
<gene>
    <name evidence="2" type="ORF">NP511_07450</name>
</gene>
<keyword evidence="1" id="KW-0472">Membrane</keyword>
<dbReference type="RefSeq" id="WP_158413751.1">
    <property type="nucleotide sequence ID" value="NZ_CP101873.1"/>
</dbReference>
<dbReference type="Proteomes" id="UP001224926">
    <property type="component" value="Chromosome"/>
</dbReference>
<sequence length="56" mass="5730">MSQSDGRARGVVGRDVESNWLAGLPAACGSAEARALVVIALSLFSLMALGNLAGLW</sequence>
<accession>A0AAF0PFF4</accession>
<dbReference type="EMBL" id="CP101873">
    <property type="protein sequence ID" value="WMT09464.1"/>
    <property type="molecule type" value="Genomic_DNA"/>
</dbReference>
<organism evidence="2 3">
    <name type="scientific">Natrinema thermotolerans</name>
    <dbReference type="NCBI Taxonomy" id="121872"/>
    <lineage>
        <taxon>Archaea</taxon>
        <taxon>Methanobacteriati</taxon>
        <taxon>Methanobacteriota</taxon>
        <taxon>Stenosarchaea group</taxon>
        <taxon>Halobacteria</taxon>
        <taxon>Halobacteriales</taxon>
        <taxon>Natrialbaceae</taxon>
        <taxon>Natrinema</taxon>
    </lineage>
</organism>